<feature type="compositionally biased region" description="Basic residues" evidence="1">
    <location>
        <begin position="159"/>
        <end position="169"/>
    </location>
</feature>
<proteinExistence type="predicted"/>
<feature type="compositionally biased region" description="Polar residues" evidence="1">
    <location>
        <begin position="117"/>
        <end position="137"/>
    </location>
</feature>
<comment type="caution">
    <text evidence="2">The sequence shown here is derived from an EMBL/GenBank/DDBJ whole genome shotgun (WGS) entry which is preliminary data.</text>
</comment>
<accession>A0A369K8N0</accession>
<dbReference type="EMBL" id="LUEZ02000012">
    <property type="protein sequence ID" value="RDB28144.1"/>
    <property type="molecule type" value="Genomic_DNA"/>
</dbReference>
<dbReference type="InParanoid" id="A0A369K8N0"/>
<dbReference type="Proteomes" id="UP000076154">
    <property type="component" value="Unassembled WGS sequence"/>
</dbReference>
<sequence>MLYPPPIVALSELSEEFGIYLPLHTRRRKFLSEVFAATSTSILPAIAASHLPQGYSAKAYTPPPSLLVSSPADSTNSASPYPFFDREVATNAASPATTVGSPVTQTVPPSKPITHSPLASSSTMLLPDVTSRQSTLPSARRGNSRAPSVAAASIDPPQRKKRASKTKKPKATDAASLSLPDIARQCPGLPPPAATNNAAAPAPKPSKKRKVEKDVSSDAPSSKKRIKVEPSNSRPLPYKLAKCDSCGMRVRYTAAQDWHDHQEQCRLANCAKWTKHPSVPISQSEMPAATTLAPPHSSVRSVPPPNASFTIPGPSRIASTYPRSTSHTPVPGSLAYIDAMKAPGRSQPPPVTMPAWNDFSASQFAQNHF</sequence>
<gene>
    <name evidence="2" type="ORF">Hypma_001398</name>
</gene>
<protein>
    <submittedName>
        <fullName evidence="2">Uncharacterized protein</fullName>
    </submittedName>
</protein>
<feature type="region of interest" description="Disordered" evidence="1">
    <location>
        <begin position="286"/>
        <end position="326"/>
    </location>
</feature>
<evidence type="ECO:0000313" key="2">
    <source>
        <dbReference type="EMBL" id="RDB28144.1"/>
    </source>
</evidence>
<keyword evidence="3" id="KW-1185">Reference proteome</keyword>
<evidence type="ECO:0000256" key="1">
    <source>
        <dbReference type="SAM" id="MobiDB-lite"/>
    </source>
</evidence>
<reference evidence="2" key="1">
    <citation type="submission" date="2018-04" db="EMBL/GenBank/DDBJ databases">
        <title>Whole genome sequencing of Hypsizygus marmoreus.</title>
        <authorList>
            <person name="Choi I.-G."/>
            <person name="Min B."/>
            <person name="Kim J.-G."/>
            <person name="Kim S."/>
            <person name="Oh Y.-L."/>
            <person name="Kong W.-S."/>
            <person name="Park H."/>
            <person name="Jeong J."/>
            <person name="Song E.-S."/>
        </authorList>
    </citation>
    <scope>NUCLEOTIDE SEQUENCE [LARGE SCALE GENOMIC DNA]</scope>
    <source>
        <strain evidence="2">51987-8</strain>
    </source>
</reference>
<name>A0A369K8N0_HYPMA</name>
<feature type="region of interest" description="Disordered" evidence="1">
    <location>
        <begin position="94"/>
        <end position="234"/>
    </location>
</feature>
<feature type="compositionally biased region" description="Polar residues" evidence="1">
    <location>
        <begin position="317"/>
        <end position="326"/>
    </location>
</feature>
<organism evidence="2 3">
    <name type="scientific">Hypsizygus marmoreus</name>
    <name type="common">White beech mushroom</name>
    <name type="synonym">Agaricus marmoreus</name>
    <dbReference type="NCBI Taxonomy" id="39966"/>
    <lineage>
        <taxon>Eukaryota</taxon>
        <taxon>Fungi</taxon>
        <taxon>Dikarya</taxon>
        <taxon>Basidiomycota</taxon>
        <taxon>Agaricomycotina</taxon>
        <taxon>Agaricomycetes</taxon>
        <taxon>Agaricomycetidae</taxon>
        <taxon>Agaricales</taxon>
        <taxon>Tricholomatineae</taxon>
        <taxon>Lyophyllaceae</taxon>
        <taxon>Hypsizygus</taxon>
    </lineage>
</organism>
<dbReference type="AlphaFoldDB" id="A0A369K8N0"/>
<feature type="compositionally biased region" description="Polar residues" evidence="1">
    <location>
        <begin position="94"/>
        <end position="108"/>
    </location>
</feature>
<evidence type="ECO:0000313" key="3">
    <source>
        <dbReference type="Proteomes" id="UP000076154"/>
    </source>
</evidence>